<evidence type="ECO:0000313" key="7">
    <source>
        <dbReference type="Proteomes" id="UP001519288"/>
    </source>
</evidence>
<dbReference type="InterPro" id="IPR026590">
    <property type="entry name" value="Ssirtuin_cat_dom"/>
</dbReference>
<dbReference type="Gene3D" id="3.30.1600.10">
    <property type="entry name" value="SIR2/SIRT2 'Small Domain"/>
    <property type="match status" value="1"/>
</dbReference>
<keyword evidence="4" id="KW-0479">Metal-binding</keyword>
<dbReference type="InterPro" id="IPR003000">
    <property type="entry name" value="Sirtuin"/>
</dbReference>
<evidence type="ECO:0000313" key="6">
    <source>
        <dbReference type="EMBL" id="MBP2002391.1"/>
    </source>
</evidence>
<evidence type="ECO:0000256" key="3">
    <source>
        <dbReference type="ARBA" id="ARBA00023027"/>
    </source>
</evidence>
<accession>A0ABS4JN00</accession>
<keyword evidence="3" id="KW-0520">NAD</keyword>
<sequence>MLLLDELTTKLNEKKVIALTGEHISVLSGIPSAREKIYKELSVNDIFSLNFLKTEPLIFFKAYFNMLFKTQLKNPSYIHGFLKSLEIPVITQSYDGLHLKAGTETIELHGNINYFRCHYCDHIQKAYIPNSNVTQCLDSLIAELTCPVCKSGLLRPDVILEGEELLLFHEALNKLFESDILLVIGDQNDIWPANKLLKIAQKNSINIITIEESQYPYLMLNQ</sequence>
<dbReference type="SUPFAM" id="SSF52467">
    <property type="entry name" value="DHS-like NAD/FAD-binding domain"/>
    <property type="match status" value="1"/>
</dbReference>
<protein>
    <recommendedName>
        <fullName evidence="1">protein acetyllysine N-acetyltransferase</fullName>
        <ecNumber evidence="1">2.3.1.286</ecNumber>
    </recommendedName>
</protein>
<dbReference type="InterPro" id="IPR026591">
    <property type="entry name" value="Sirtuin_cat_small_dom_sf"/>
</dbReference>
<feature type="binding site" evidence="4">
    <location>
        <position position="149"/>
    </location>
    <ligand>
        <name>Zn(2+)</name>
        <dbReference type="ChEBI" id="CHEBI:29105"/>
    </ligand>
</feature>
<dbReference type="Proteomes" id="UP001519288">
    <property type="component" value="Unassembled WGS sequence"/>
</dbReference>
<keyword evidence="4" id="KW-0862">Zinc</keyword>
<evidence type="ECO:0000256" key="4">
    <source>
        <dbReference type="PROSITE-ProRule" id="PRU00236"/>
    </source>
</evidence>
<proteinExistence type="predicted"/>
<feature type="active site" description="Proton acceptor" evidence="4">
    <location>
        <position position="109"/>
    </location>
</feature>
<dbReference type="Pfam" id="PF02146">
    <property type="entry name" value="SIR2"/>
    <property type="match status" value="1"/>
</dbReference>
<dbReference type="EC" id="2.3.1.286" evidence="1"/>
<evidence type="ECO:0000256" key="1">
    <source>
        <dbReference type="ARBA" id="ARBA00012928"/>
    </source>
</evidence>
<dbReference type="EMBL" id="JAGGLD010000008">
    <property type="protein sequence ID" value="MBP2002391.1"/>
    <property type="molecule type" value="Genomic_DNA"/>
</dbReference>
<organism evidence="6 7">
    <name type="scientific">Paenibacillus shirakamiensis</name>
    <dbReference type="NCBI Taxonomy" id="1265935"/>
    <lineage>
        <taxon>Bacteria</taxon>
        <taxon>Bacillati</taxon>
        <taxon>Bacillota</taxon>
        <taxon>Bacilli</taxon>
        <taxon>Bacillales</taxon>
        <taxon>Paenibacillaceae</taxon>
        <taxon>Paenibacillus</taxon>
    </lineage>
</organism>
<feature type="domain" description="Deacetylase sirtuin-type" evidence="5">
    <location>
        <begin position="1"/>
        <end position="222"/>
    </location>
</feature>
<dbReference type="Gene3D" id="3.40.50.1220">
    <property type="entry name" value="TPP-binding domain"/>
    <property type="match status" value="1"/>
</dbReference>
<comment type="caution">
    <text evidence="6">The sequence shown here is derived from an EMBL/GenBank/DDBJ whole genome shotgun (WGS) entry which is preliminary data.</text>
</comment>
<evidence type="ECO:0000259" key="5">
    <source>
        <dbReference type="PROSITE" id="PS50305"/>
    </source>
</evidence>
<feature type="binding site" evidence="4">
    <location>
        <position position="117"/>
    </location>
    <ligand>
        <name>Zn(2+)</name>
        <dbReference type="ChEBI" id="CHEBI:29105"/>
    </ligand>
</feature>
<dbReference type="InterPro" id="IPR029035">
    <property type="entry name" value="DHS-like_NAD/FAD-binding_dom"/>
</dbReference>
<evidence type="ECO:0000256" key="2">
    <source>
        <dbReference type="ARBA" id="ARBA00022679"/>
    </source>
</evidence>
<name>A0ABS4JN00_9BACL</name>
<keyword evidence="2" id="KW-0808">Transferase</keyword>
<feature type="binding site" evidence="4">
    <location>
        <position position="120"/>
    </location>
    <ligand>
        <name>Zn(2+)</name>
        <dbReference type="ChEBI" id="CHEBI:29105"/>
    </ligand>
</feature>
<dbReference type="RefSeq" id="WP_209865343.1">
    <property type="nucleotide sequence ID" value="NZ_JAGGLD010000008.1"/>
</dbReference>
<dbReference type="PROSITE" id="PS50305">
    <property type="entry name" value="SIRTUIN"/>
    <property type="match status" value="1"/>
</dbReference>
<gene>
    <name evidence="6" type="ORF">J2Z69_003464</name>
</gene>
<reference evidence="6 7" key="1">
    <citation type="submission" date="2021-03" db="EMBL/GenBank/DDBJ databases">
        <title>Genomic Encyclopedia of Type Strains, Phase IV (KMG-IV): sequencing the most valuable type-strain genomes for metagenomic binning, comparative biology and taxonomic classification.</title>
        <authorList>
            <person name="Goeker M."/>
        </authorList>
    </citation>
    <scope>NUCLEOTIDE SEQUENCE [LARGE SCALE GENOMIC DNA]</scope>
    <source>
        <strain evidence="6 7">DSM 26806</strain>
    </source>
</reference>
<keyword evidence="7" id="KW-1185">Reference proteome</keyword>
<feature type="binding site" evidence="4">
    <location>
        <position position="146"/>
    </location>
    <ligand>
        <name>Zn(2+)</name>
        <dbReference type="ChEBI" id="CHEBI:29105"/>
    </ligand>
</feature>
<dbReference type="PANTHER" id="PTHR11085:SF10">
    <property type="entry name" value="NAD-DEPENDENT PROTEIN DEACYLASE SIRTUIN-5, MITOCHONDRIAL-RELATED"/>
    <property type="match status" value="1"/>
</dbReference>
<dbReference type="PANTHER" id="PTHR11085">
    <property type="entry name" value="NAD-DEPENDENT PROTEIN DEACYLASE SIRTUIN-5, MITOCHONDRIAL-RELATED"/>
    <property type="match status" value="1"/>
</dbReference>
<dbReference type="InterPro" id="IPR050134">
    <property type="entry name" value="NAD-dep_sirtuin_deacylases"/>
</dbReference>